<proteinExistence type="inferred from homology"/>
<dbReference type="InterPro" id="IPR040746">
    <property type="entry name" value="THO1_MOS11_C"/>
</dbReference>
<accession>A0A6A7BWC9</accession>
<dbReference type="OrthoDB" id="445357at2759"/>
<evidence type="ECO:0000256" key="2">
    <source>
        <dbReference type="ARBA" id="ARBA00046328"/>
    </source>
</evidence>
<dbReference type="EMBL" id="MU005998">
    <property type="protein sequence ID" value="KAF2859039.1"/>
    <property type="molecule type" value="Genomic_DNA"/>
</dbReference>
<dbReference type="GO" id="GO:0005634">
    <property type="term" value="C:nucleus"/>
    <property type="evidence" value="ECO:0007669"/>
    <property type="project" value="TreeGrafter"/>
</dbReference>
<dbReference type="PANTHER" id="PTHR46551">
    <property type="entry name" value="SAP DOMAIN-CONTAINING RIBONUCLEOPROTEIN"/>
    <property type="match status" value="1"/>
</dbReference>
<dbReference type="InterPro" id="IPR052240">
    <property type="entry name" value="SAP_domain_ribonucleoprotein"/>
</dbReference>
<keyword evidence="7" id="KW-1185">Reference proteome</keyword>
<feature type="region of interest" description="Disordered" evidence="3">
    <location>
        <begin position="184"/>
        <end position="251"/>
    </location>
</feature>
<dbReference type="GO" id="GO:0016973">
    <property type="term" value="P:poly(A)+ mRNA export from nucleus"/>
    <property type="evidence" value="ECO:0007669"/>
    <property type="project" value="TreeGrafter"/>
</dbReference>
<organism evidence="6 7">
    <name type="scientific">Piedraia hortae CBS 480.64</name>
    <dbReference type="NCBI Taxonomy" id="1314780"/>
    <lineage>
        <taxon>Eukaryota</taxon>
        <taxon>Fungi</taxon>
        <taxon>Dikarya</taxon>
        <taxon>Ascomycota</taxon>
        <taxon>Pezizomycotina</taxon>
        <taxon>Dothideomycetes</taxon>
        <taxon>Dothideomycetidae</taxon>
        <taxon>Capnodiales</taxon>
        <taxon>Piedraiaceae</taxon>
        <taxon>Piedraia</taxon>
    </lineage>
</organism>
<evidence type="ECO:0000313" key="7">
    <source>
        <dbReference type="Proteomes" id="UP000799421"/>
    </source>
</evidence>
<dbReference type="SUPFAM" id="SSF68906">
    <property type="entry name" value="SAP domain"/>
    <property type="match status" value="1"/>
</dbReference>
<feature type="region of interest" description="Disordered" evidence="3">
    <location>
        <begin position="106"/>
        <end position="138"/>
    </location>
</feature>
<evidence type="ECO:0000259" key="5">
    <source>
        <dbReference type="Pfam" id="PF18592"/>
    </source>
</evidence>
<dbReference type="Gene3D" id="1.10.720.30">
    <property type="entry name" value="SAP domain"/>
    <property type="match status" value="1"/>
</dbReference>
<dbReference type="Pfam" id="PF18592">
    <property type="entry name" value="Tho1_MOS11_C"/>
    <property type="match status" value="1"/>
</dbReference>
<gene>
    <name evidence="6" type="ORF">K470DRAFT_219897</name>
</gene>
<dbReference type="Proteomes" id="UP000799421">
    <property type="component" value="Unassembled WGS sequence"/>
</dbReference>
<dbReference type="InterPro" id="IPR036361">
    <property type="entry name" value="SAP_dom_sf"/>
</dbReference>
<feature type="domain" description="THO1-MOS11 C-terminal" evidence="5">
    <location>
        <begin position="143"/>
        <end position="177"/>
    </location>
</feature>
<evidence type="ECO:0008006" key="8">
    <source>
        <dbReference type="Google" id="ProtNLM"/>
    </source>
</evidence>
<dbReference type="InterPro" id="IPR003034">
    <property type="entry name" value="SAP_dom"/>
</dbReference>
<evidence type="ECO:0000313" key="6">
    <source>
        <dbReference type="EMBL" id="KAF2859039.1"/>
    </source>
</evidence>
<name>A0A6A7BWC9_9PEZI</name>
<evidence type="ECO:0000256" key="3">
    <source>
        <dbReference type="SAM" id="MobiDB-lite"/>
    </source>
</evidence>
<dbReference type="Pfam" id="PF02037">
    <property type="entry name" value="SAP"/>
    <property type="match status" value="1"/>
</dbReference>
<dbReference type="PANTHER" id="PTHR46551:SF1">
    <property type="entry name" value="SAP DOMAIN-CONTAINING RIBONUCLEOPROTEIN"/>
    <property type="match status" value="1"/>
</dbReference>
<comment type="similarity">
    <text evidence="2">Belongs to the SAP domain-containing ribonucleoprotein family.</text>
</comment>
<feature type="domain" description="SAP" evidence="4">
    <location>
        <begin position="3"/>
        <end position="38"/>
    </location>
</feature>
<dbReference type="AlphaFoldDB" id="A0A6A7BWC9"/>
<evidence type="ECO:0000256" key="1">
    <source>
        <dbReference type="ARBA" id="ARBA00022553"/>
    </source>
</evidence>
<reference evidence="6" key="1">
    <citation type="journal article" date="2020" name="Stud. Mycol.">
        <title>101 Dothideomycetes genomes: a test case for predicting lifestyles and emergence of pathogens.</title>
        <authorList>
            <person name="Haridas S."/>
            <person name="Albert R."/>
            <person name="Binder M."/>
            <person name="Bloem J."/>
            <person name="Labutti K."/>
            <person name="Salamov A."/>
            <person name="Andreopoulos B."/>
            <person name="Baker S."/>
            <person name="Barry K."/>
            <person name="Bills G."/>
            <person name="Bluhm B."/>
            <person name="Cannon C."/>
            <person name="Castanera R."/>
            <person name="Culley D."/>
            <person name="Daum C."/>
            <person name="Ezra D."/>
            <person name="Gonzalez J."/>
            <person name="Henrissat B."/>
            <person name="Kuo A."/>
            <person name="Liang C."/>
            <person name="Lipzen A."/>
            <person name="Lutzoni F."/>
            <person name="Magnuson J."/>
            <person name="Mondo S."/>
            <person name="Nolan M."/>
            <person name="Ohm R."/>
            <person name="Pangilinan J."/>
            <person name="Park H.-J."/>
            <person name="Ramirez L."/>
            <person name="Alfaro M."/>
            <person name="Sun H."/>
            <person name="Tritt A."/>
            <person name="Yoshinaga Y."/>
            <person name="Zwiers L.-H."/>
            <person name="Turgeon B."/>
            <person name="Goodwin S."/>
            <person name="Spatafora J."/>
            <person name="Crous P."/>
            <person name="Grigoriev I."/>
        </authorList>
    </citation>
    <scope>NUCLEOTIDE SEQUENCE</scope>
    <source>
        <strain evidence="6">CBS 480.64</strain>
    </source>
</reference>
<protein>
    <recommendedName>
        <fullName evidence="8">SAP domain-containing protein</fullName>
    </recommendedName>
</protein>
<sequence length="251" mass="27235">MTDYAKKKNDDLIALCKARGLPHSGKKADFVKRLEAYDVAHEGDANTAEDEIDWDETAEAANAASTEPAAEAIEAGGVGEVKNPVQVPNQIVAEDAATTNDLIVAAAGDPAPNGEAKPAQEEKKEAEDEDDKANYTQGIAERTIDEEIEKRKARAKKFGLPEDSDEIKILERAKKFGLVEGSKAMGLLNTNLSERRDRKRKSSIGDNDNTFRKKKGNRRGGGGGGSRHRSGANWMSDADRAAADRRKQRFG</sequence>
<keyword evidence="1" id="KW-0597">Phosphoprotein</keyword>
<evidence type="ECO:0000259" key="4">
    <source>
        <dbReference type="Pfam" id="PF02037"/>
    </source>
</evidence>